<dbReference type="PANTHER" id="PTHR12801">
    <property type="entry name" value="RNA EXONUCLEASE REXO1 / RECO3 FAMILY MEMBER-RELATED"/>
    <property type="match status" value="1"/>
</dbReference>
<dbReference type="SMART" id="SM00479">
    <property type="entry name" value="EXOIII"/>
    <property type="match status" value="1"/>
</dbReference>
<dbReference type="OrthoDB" id="16516at2759"/>
<dbReference type="GO" id="GO:0003676">
    <property type="term" value="F:nucleic acid binding"/>
    <property type="evidence" value="ECO:0007669"/>
    <property type="project" value="InterPro"/>
</dbReference>
<protein>
    <submittedName>
        <fullName evidence="9">Apoptosis-enhancing nuclease</fullName>
    </submittedName>
</protein>
<dbReference type="InterPro" id="IPR036397">
    <property type="entry name" value="RNaseH_sf"/>
</dbReference>
<evidence type="ECO:0000259" key="7">
    <source>
        <dbReference type="SMART" id="SM00479"/>
    </source>
</evidence>
<dbReference type="PANTHER" id="PTHR12801:SF57">
    <property type="entry name" value="APOPTOSIS-ENHANCING NUCLEASE"/>
    <property type="match status" value="1"/>
</dbReference>
<evidence type="ECO:0000256" key="1">
    <source>
        <dbReference type="ARBA" id="ARBA00004604"/>
    </source>
</evidence>
<proteinExistence type="predicted"/>
<dbReference type="InterPro" id="IPR047021">
    <property type="entry name" value="REXO1/3/4-like"/>
</dbReference>
<dbReference type="InParanoid" id="A0A2Y9DA60"/>
<dbReference type="GO" id="GO:0005730">
    <property type="term" value="C:nucleolus"/>
    <property type="evidence" value="ECO:0007669"/>
    <property type="project" value="UniProtKB-SubCell"/>
</dbReference>
<dbReference type="GO" id="GO:0004527">
    <property type="term" value="F:exonuclease activity"/>
    <property type="evidence" value="ECO:0007669"/>
    <property type="project" value="UniProtKB-KW"/>
</dbReference>
<feature type="compositionally biased region" description="Pro residues" evidence="6">
    <location>
        <begin position="60"/>
        <end position="70"/>
    </location>
</feature>
<dbReference type="KEGG" id="tmu:101350179"/>
<comment type="subcellular location">
    <subcellularLocation>
        <location evidence="1">Nucleus</location>
        <location evidence="1">Nucleolus</location>
    </subcellularLocation>
</comment>
<dbReference type="RefSeq" id="XP_004370855.1">
    <property type="nucleotide sequence ID" value="XM_004370798.2"/>
</dbReference>
<dbReference type="InterPro" id="IPR013520">
    <property type="entry name" value="Ribonucl_H"/>
</dbReference>
<keyword evidence="5" id="KW-0539">Nucleus</keyword>
<dbReference type="Gene3D" id="3.30.420.10">
    <property type="entry name" value="Ribonuclease H-like superfamily/Ribonuclease H"/>
    <property type="match status" value="1"/>
</dbReference>
<feature type="region of interest" description="Disordered" evidence="6">
    <location>
        <begin position="274"/>
        <end position="325"/>
    </location>
</feature>
<gene>
    <name evidence="9" type="primary">AEN</name>
</gene>
<keyword evidence="3" id="KW-0378">Hydrolase</keyword>
<evidence type="ECO:0000256" key="4">
    <source>
        <dbReference type="ARBA" id="ARBA00022839"/>
    </source>
</evidence>
<evidence type="ECO:0000256" key="3">
    <source>
        <dbReference type="ARBA" id="ARBA00022801"/>
    </source>
</evidence>
<dbReference type="STRING" id="127582.A0A2Y9DA60"/>
<evidence type="ECO:0000313" key="9">
    <source>
        <dbReference type="RefSeq" id="XP_004370855.1"/>
    </source>
</evidence>
<feature type="compositionally biased region" description="Basic residues" evidence="6">
    <location>
        <begin position="26"/>
        <end position="42"/>
    </location>
</feature>
<keyword evidence="2" id="KW-0540">Nuclease</keyword>
<dbReference type="SUPFAM" id="SSF53098">
    <property type="entry name" value="Ribonuclease H-like"/>
    <property type="match status" value="1"/>
</dbReference>
<dbReference type="CTD" id="64782"/>
<keyword evidence="4" id="KW-0269">Exonuclease</keyword>
<dbReference type="Pfam" id="PF00929">
    <property type="entry name" value="RNase_T"/>
    <property type="match status" value="1"/>
</dbReference>
<accession>A0A2Y9DA60</accession>
<dbReference type="Proteomes" id="UP000248480">
    <property type="component" value="Unplaced"/>
</dbReference>
<name>A0A2Y9DA60_TRIMA</name>
<dbReference type="InterPro" id="IPR012337">
    <property type="entry name" value="RNaseH-like_sf"/>
</dbReference>
<organism evidence="8 9">
    <name type="scientific">Trichechus manatus latirostris</name>
    <name type="common">Florida manatee</name>
    <dbReference type="NCBI Taxonomy" id="127582"/>
    <lineage>
        <taxon>Eukaryota</taxon>
        <taxon>Metazoa</taxon>
        <taxon>Chordata</taxon>
        <taxon>Craniata</taxon>
        <taxon>Vertebrata</taxon>
        <taxon>Euteleostomi</taxon>
        <taxon>Mammalia</taxon>
        <taxon>Eutheria</taxon>
        <taxon>Afrotheria</taxon>
        <taxon>Sirenia</taxon>
        <taxon>Trichechidae</taxon>
        <taxon>Trichechus</taxon>
    </lineage>
</organism>
<dbReference type="FunFam" id="3.30.420.10:FF:000007">
    <property type="entry name" value="Interferon-stimulated exonuclease gene 20"/>
    <property type="match status" value="1"/>
</dbReference>
<sequence length="325" mass="36173">MVPREAPESAQCLCPPLASPTAKDVLRRRQKRRSRQHQRFMARKALLQEQGLLSTAPEPGSSPSPTPSEAPPGAEAASRGRPRPRAESGSTPCSRKPAPKSVTWPLPSKFVAIDCEMVGTGPCGRVSELARCSVVSYHGDVLYDKYIRPEMPIVDYRTRWSGITQQHMHKAIPFQVAQKEILKLLKGKVVVGHALHNDFRALKYVHPRSQTRDTTYVPSLLSPPGLHSRARVSLKDLALHLLHKKIQVGQCGHSSVEDAMTAMELYRLVEVPWEQQEASSPQARPEDREPDSSTDVEQYMEDQYWPEDLAPGSRGGAGQAQDRKE</sequence>
<feature type="region of interest" description="Disordered" evidence="6">
    <location>
        <begin position="1"/>
        <end position="100"/>
    </location>
</feature>
<dbReference type="AlphaFoldDB" id="A0A2Y9DA60"/>
<feature type="domain" description="Exonuclease" evidence="7">
    <location>
        <begin position="109"/>
        <end position="275"/>
    </location>
</feature>
<keyword evidence="8" id="KW-1185">Reference proteome</keyword>
<dbReference type="GO" id="GO:0042771">
    <property type="term" value="P:intrinsic apoptotic signaling pathway in response to DNA damage by p53 class mediator"/>
    <property type="evidence" value="ECO:0007669"/>
    <property type="project" value="TreeGrafter"/>
</dbReference>
<evidence type="ECO:0000313" key="8">
    <source>
        <dbReference type="Proteomes" id="UP000248480"/>
    </source>
</evidence>
<dbReference type="FunCoup" id="A0A2Y9DA60">
    <property type="interactions" value="2348"/>
</dbReference>
<reference evidence="9" key="1">
    <citation type="submission" date="2025-08" db="UniProtKB">
        <authorList>
            <consortium name="RefSeq"/>
        </authorList>
    </citation>
    <scope>IDENTIFICATION</scope>
</reference>
<dbReference type="GeneID" id="101350179"/>
<evidence type="ECO:0000256" key="2">
    <source>
        <dbReference type="ARBA" id="ARBA00022722"/>
    </source>
</evidence>
<evidence type="ECO:0000256" key="6">
    <source>
        <dbReference type="SAM" id="MobiDB-lite"/>
    </source>
</evidence>
<evidence type="ECO:0000256" key="5">
    <source>
        <dbReference type="ARBA" id="ARBA00023242"/>
    </source>
</evidence>